<feature type="domain" description="Mechanosensitive ion channel MscS C-terminal" evidence="11">
    <location>
        <begin position="505"/>
        <end position="569"/>
    </location>
</feature>
<keyword evidence="6 8" id="KW-0472">Membrane</keyword>
<evidence type="ECO:0000313" key="12">
    <source>
        <dbReference type="EMBL" id="KAB7886629.1"/>
    </source>
</evidence>
<dbReference type="InterPro" id="IPR010920">
    <property type="entry name" value="LSM_dom_sf"/>
</dbReference>
<evidence type="ECO:0000256" key="3">
    <source>
        <dbReference type="ARBA" id="ARBA00022475"/>
    </source>
</evidence>
<dbReference type="Proteomes" id="UP000461010">
    <property type="component" value="Unassembled WGS sequence"/>
</dbReference>
<dbReference type="Gene3D" id="1.10.287.1260">
    <property type="match status" value="1"/>
</dbReference>
<evidence type="ECO:0000256" key="2">
    <source>
        <dbReference type="ARBA" id="ARBA00008017"/>
    </source>
</evidence>
<evidence type="ECO:0000313" key="13">
    <source>
        <dbReference type="EMBL" id="KAB7889239.1"/>
    </source>
</evidence>
<dbReference type="PROSITE" id="PS01246">
    <property type="entry name" value="UPF0003"/>
    <property type="match status" value="1"/>
</dbReference>
<dbReference type="PANTHER" id="PTHR30347:SF1">
    <property type="entry name" value="MECHANOSENSITIVE CHANNEL MSCK"/>
    <property type="match status" value="1"/>
</dbReference>
<feature type="coiled-coil region" evidence="7">
    <location>
        <begin position="185"/>
        <end position="212"/>
    </location>
</feature>
<evidence type="ECO:0000256" key="9">
    <source>
        <dbReference type="SAM" id="SignalP"/>
    </source>
</evidence>
<dbReference type="Proteomes" id="UP000472839">
    <property type="component" value="Unassembled WGS sequence"/>
</dbReference>
<feature type="domain" description="Mechanosensitive ion channel MscS" evidence="10">
    <location>
        <begin position="428"/>
        <end position="495"/>
    </location>
</feature>
<sequence>MKLFFLLLAFFTFTFSAQIDVKLYDKANSNNYYQEIENIINKSKTENTKADEIINEEKTHLKKLIEISTKKVSIEEFNLNLLKDEKVSSNTLIKALLHLSNIKVKSKKQNEFKNDIQNKLSFLKKAIENITEDKKNFLLSYQLQFAYYKLLIVDIEDRILLFSTHEKELENSIISSIKKVVIKDVELIEKELSKINENVNKLLLQKAAFEIELEKEIINENKNNIELSKTNINKIETLYQNELLNSIKFLSKKVVYSLKNSDEKEFLKIYNEIEKLIVDITSDNKSVYLEQNILFKSIAKQIFGNTKLFISDSISQSKDYLLQIKDKLTSTLFVFNEQAISFISLLKSLFLIFIGFTIGYLYKKWIYKLSTKWPNMSQMSLKLSANVGYYLIVLITFMIAMSSLGIDMSSISLIAGALSIGIGFGLQTVVSNFIAGIILMFERTIRIGDIIEINNLITGTVSDIRIRSTTVKTFDNIDIVVPNSSFIQNNVINWTLDDATRRLHIPFGVAYGTKVEKVKEVIIKELLESDLRFLRNDENKLPEIRLSNMNASSVDFELLVWVKANDRLKPNALKSDFLILIYNSLYKYEIEIPFPQLDLHLKKK</sequence>
<evidence type="ECO:0000256" key="8">
    <source>
        <dbReference type="SAM" id="Phobius"/>
    </source>
</evidence>
<dbReference type="InterPro" id="IPR052702">
    <property type="entry name" value="MscS-like_channel"/>
</dbReference>
<dbReference type="InterPro" id="IPR011014">
    <property type="entry name" value="MscS_channel_TM-2"/>
</dbReference>
<dbReference type="SUPFAM" id="SSF50182">
    <property type="entry name" value="Sm-like ribonucleoproteins"/>
    <property type="match status" value="1"/>
</dbReference>
<dbReference type="EMBL" id="WFKK01000039">
    <property type="protein sequence ID" value="KAB7886629.1"/>
    <property type="molecule type" value="Genomic_DNA"/>
</dbReference>
<evidence type="ECO:0000313" key="15">
    <source>
        <dbReference type="Proteomes" id="UP000472839"/>
    </source>
</evidence>
<dbReference type="RefSeq" id="WP_152191197.1">
    <property type="nucleotide sequence ID" value="NZ_WFKI01000070.1"/>
</dbReference>
<feature type="transmembrane region" description="Helical" evidence="8">
    <location>
        <begin position="339"/>
        <end position="362"/>
    </location>
</feature>
<gene>
    <name evidence="13" type="ORF">GBG18_11410</name>
    <name evidence="12" type="ORF">GBG19_11870</name>
</gene>
<dbReference type="EMBL" id="WFKJ01000038">
    <property type="protein sequence ID" value="KAB7889239.1"/>
    <property type="molecule type" value="Genomic_DNA"/>
</dbReference>
<feature type="chain" id="PRO_5026960993" evidence="9">
    <location>
        <begin position="18"/>
        <end position="604"/>
    </location>
</feature>
<dbReference type="PANTHER" id="PTHR30347">
    <property type="entry name" value="POTASSIUM CHANNEL RELATED"/>
    <property type="match status" value="1"/>
</dbReference>
<dbReference type="GO" id="GO:0008381">
    <property type="term" value="F:mechanosensitive monoatomic ion channel activity"/>
    <property type="evidence" value="ECO:0007669"/>
    <property type="project" value="UniProtKB-ARBA"/>
</dbReference>
<keyword evidence="9" id="KW-0732">Signal</keyword>
<name>A0A6L4WQD5_9BACT</name>
<dbReference type="SUPFAM" id="SSF82689">
    <property type="entry name" value="Mechanosensitive channel protein MscS (YggB), C-terminal domain"/>
    <property type="match status" value="1"/>
</dbReference>
<keyword evidence="4 8" id="KW-0812">Transmembrane</keyword>
<evidence type="ECO:0000256" key="6">
    <source>
        <dbReference type="ARBA" id="ARBA00023136"/>
    </source>
</evidence>
<accession>A0A6L4WQD5</accession>
<keyword evidence="3" id="KW-1003">Cell membrane</keyword>
<keyword evidence="5 8" id="KW-1133">Transmembrane helix</keyword>
<organism evidence="12 15">
    <name type="scientific">Poseidonibacter ostreae</name>
    <dbReference type="NCBI Taxonomy" id="2654171"/>
    <lineage>
        <taxon>Bacteria</taxon>
        <taxon>Pseudomonadati</taxon>
        <taxon>Campylobacterota</taxon>
        <taxon>Epsilonproteobacteria</taxon>
        <taxon>Campylobacterales</taxon>
        <taxon>Arcobacteraceae</taxon>
        <taxon>Poseidonibacter</taxon>
    </lineage>
</organism>
<evidence type="ECO:0000259" key="11">
    <source>
        <dbReference type="Pfam" id="PF21082"/>
    </source>
</evidence>
<dbReference type="InterPro" id="IPR049278">
    <property type="entry name" value="MS_channel_C"/>
</dbReference>
<evidence type="ECO:0000313" key="14">
    <source>
        <dbReference type="Proteomes" id="UP000461010"/>
    </source>
</evidence>
<keyword evidence="7" id="KW-0175">Coiled coil</keyword>
<evidence type="ECO:0000256" key="7">
    <source>
        <dbReference type="SAM" id="Coils"/>
    </source>
</evidence>
<dbReference type="InterPro" id="IPR023408">
    <property type="entry name" value="MscS_beta-dom_sf"/>
</dbReference>
<dbReference type="Gene3D" id="3.30.70.100">
    <property type="match status" value="1"/>
</dbReference>
<dbReference type="Pfam" id="PF00924">
    <property type="entry name" value="MS_channel_2nd"/>
    <property type="match status" value="1"/>
</dbReference>
<feature type="signal peptide" evidence="9">
    <location>
        <begin position="1"/>
        <end position="17"/>
    </location>
</feature>
<protein>
    <submittedName>
        <fullName evidence="12">Mechanosensitive ion channel</fullName>
    </submittedName>
</protein>
<dbReference type="GO" id="GO:0005886">
    <property type="term" value="C:plasma membrane"/>
    <property type="evidence" value="ECO:0007669"/>
    <property type="project" value="UniProtKB-SubCell"/>
</dbReference>
<dbReference type="SUPFAM" id="SSF82861">
    <property type="entry name" value="Mechanosensitive channel protein MscS (YggB), transmembrane region"/>
    <property type="match status" value="1"/>
</dbReference>
<dbReference type="Pfam" id="PF21082">
    <property type="entry name" value="MS_channel_3rd"/>
    <property type="match status" value="1"/>
</dbReference>
<comment type="caution">
    <text evidence="12">The sequence shown here is derived from an EMBL/GenBank/DDBJ whole genome shotgun (WGS) entry which is preliminary data.</text>
</comment>
<evidence type="ECO:0000256" key="1">
    <source>
        <dbReference type="ARBA" id="ARBA00004651"/>
    </source>
</evidence>
<dbReference type="AlphaFoldDB" id="A0A6L4WQD5"/>
<comment type="subcellular location">
    <subcellularLocation>
        <location evidence="1">Cell membrane</location>
        <topology evidence="1">Multi-pass membrane protein</topology>
    </subcellularLocation>
</comment>
<proteinExistence type="inferred from homology"/>
<evidence type="ECO:0000256" key="5">
    <source>
        <dbReference type="ARBA" id="ARBA00022989"/>
    </source>
</evidence>
<dbReference type="InterPro" id="IPR006685">
    <property type="entry name" value="MscS_channel_2nd"/>
</dbReference>
<evidence type="ECO:0000259" key="10">
    <source>
        <dbReference type="Pfam" id="PF00924"/>
    </source>
</evidence>
<dbReference type="InterPro" id="IPR006686">
    <property type="entry name" value="MscS_channel_CS"/>
</dbReference>
<feature type="transmembrane region" description="Helical" evidence="8">
    <location>
        <begin position="383"/>
        <end position="406"/>
    </location>
</feature>
<dbReference type="InterPro" id="IPR011066">
    <property type="entry name" value="MscS_channel_C_sf"/>
</dbReference>
<keyword evidence="14" id="KW-1185">Reference proteome</keyword>
<dbReference type="Gene3D" id="2.30.30.60">
    <property type="match status" value="1"/>
</dbReference>
<feature type="transmembrane region" description="Helical" evidence="8">
    <location>
        <begin position="412"/>
        <end position="441"/>
    </location>
</feature>
<evidence type="ECO:0000256" key="4">
    <source>
        <dbReference type="ARBA" id="ARBA00022692"/>
    </source>
</evidence>
<comment type="similarity">
    <text evidence="2">Belongs to the MscS (TC 1.A.23) family.</text>
</comment>
<reference evidence="14 15" key="1">
    <citation type="submission" date="2019-10" db="EMBL/GenBank/DDBJ databases">
        <title>Poseidonibacter ostreae sp. nov., isolated from the gut of the Ostrea denselamellosa.</title>
        <authorList>
            <person name="Choi A."/>
        </authorList>
    </citation>
    <scope>NUCLEOTIDE SEQUENCE [LARGE SCALE GENOMIC DNA]</scope>
    <source>
        <strain evidence="12 15">SJOD-M-33</strain>
        <strain evidence="13 14">SJOD-M-5</strain>
    </source>
</reference>